<dbReference type="Pfam" id="PF07963">
    <property type="entry name" value="N_methyl"/>
    <property type="match status" value="1"/>
</dbReference>
<evidence type="ECO:0000313" key="3">
    <source>
        <dbReference type="Proteomes" id="UP000502179"/>
    </source>
</evidence>
<dbReference type="RefSeq" id="WP_166032255.1">
    <property type="nucleotide sequence ID" value="NZ_CP048877.1"/>
</dbReference>
<organism evidence="2 3">
    <name type="scientific">Thermosulfuriphilus ammonigenes</name>
    <dbReference type="NCBI Taxonomy" id="1936021"/>
    <lineage>
        <taxon>Bacteria</taxon>
        <taxon>Pseudomonadati</taxon>
        <taxon>Thermodesulfobacteriota</taxon>
        <taxon>Thermodesulfobacteria</taxon>
        <taxon>Thermodesulfobacteriales</taxon>
        <taxon>Thermodesulfobacteriaceae</taxon>
        <taxon>Thermosulfuriphilus</taxon>
    </lineage>
</organism>
<dbReference type="KEGG" id="tav:G4V39_07065"/>
<dbReference type="Proteomes" id="UP000502179">
    <property type="component" value="Chromosome"/>
</dbReference>
<sequence length="212" mass="22989">MTKTVIAKTQGVTLVELLVSLAMISLVGLGIYAALNGQLKASAVVHDTALVQQDIRASLNTLVKEIRMTGYDPSGSAVCGNWIDTADANNLQIEMDLNGDGDCDDTNERITFAYSSANRRLSRNTDPLIGGEGSQVDCFQFTYVLADGTETSTPSAAQLSSIRVVKIQMVVRSAEADPRYTNSETYPICGPFNDNYRRRYLEVAIAPRNLGL</sequence>
<accession>A0A6G7PX61</accession>
<keyword evidence="1" id="KW-1133">Transmembrane helix</keyword>
<dbReference type="PROSITE" id="PS00409">
    <property type="entry name" value="PROKAR_NTER_METHYL"/>
    <property type="match status" value="1"/>
</dbReference>
<dbReference type="EMBL" id="CP048877">
    <property type="protein sequence ID" value="QIJ72038.1"/>
    <property type="molecule type" value="Genomic_DNA"/>
</dbReference>
<reference evidence="2 3" key="1">
    <citation type="submission" date="2020-02" db="EMBL/GenBank/DDBJ databases">
        <title>Genome analysis of Thermosulfuriphilus ammonigenes ST65T, an anaerobic thermophilic chemolithoautotrophic bacterium isolated from a deep-sea hydrothermal vent.</title>
        <authorList>
            <person name="Slobodkina G."/>
            <person name="Allioux M."/>
            <person name="Merkel A."/>
            <person name="Alain K."/>
            <person name="Jebbar M."/>
            <person name="Slobodkin A."/>
        </authorList>
    </citation>
    <scope>NUCLEOTIDE SEQUENCE [LARGE SCALE GENOMIC DNA]</scope>
    <source>
        <strain evidence="2 3">ST65</strain>
    </source>
</reference>
<feature type="transmembrane region" description="Helical" evidence="1">
    <location>
        <begin position="12"/>
        <end position="35"/>
    </location>
</feature>
<dbReference type="InterPro" id="IPR012902">
    <property type="entry name" value="N_methyl_site"/>
</dbReference>
<dbReference type="AlphaFoldDB" id="A0A6G7PX61"/>
<keyword evidence="3" id="KW-1185">Reference proteome</keyword>
<name>A0A6G7PX61_9BACT</name>
<evidence type="ECO:0000313" key="2">
    <source>
        <dbReference type="EMBL" id="QIJ72038.1"/>
    </source>
</evidence>
<gene>
    <name evidence="2" type="ORF">G4V39_07065</name>
</gene>
<dbReference type="SUPFAM" id="SSF54523">
    <property type="entry name" value="Pili subunits"/>
    <property type="match status" value="1"/>
</dbReference>
<dbReference type="InterPro" id="IPR045584">
    <property type="entry name" value="Pilin-like"/>
</dbReference>
<keyword evidence="1" id="KW-0812">Transmembrane</keyword>
<evidence type="ECO:0000256" key="1">
    <source>
        <dbReference type="SAM" id="Phobius"/>
    </source>
</evidence>
<keyword evidence="1" id="KW-0472">Membrane</keyword>
<dbReference type="NCBIfam" id="TIGR02532">
    <property type="entry name" value="IV_pilin_GFxxxE"/>
    <property type="match status" value="1"/>
</dbReference>
<proteinExistence type="predicted"/>
<protein>
    <submittedName>
        <fullName evidence="2">Prepilin-type N-terminal cleavage/methylation domain-containing protein</fullName>
    </submittedName>
</protein>